<evidence type="ECO:0000313" key="3">
    <source>
        <dbReference type="Proteomes" id="UP000076761"/>
    </source>
</evidence>
<feature type="transmembrane region" description="Helical" evidence="1">
    <location>
        <begin position="91"/>
        <end position="115"/>
    </location>
</feature>
<keyword evidence="3" id="KW-1185">Reference proteome</keyword>
<proteinExistence type="predicted"/>
<keyword evidence="1" id="KW-1133">Transmembrane helix</keyword>
<dbReference type="PANTHER" id="PTHR13281">
    <property type="entry name" value="TRANSMEMBRANE PROTEIN 70, MITOCHONDRIAL"/>
    <property type="match status" value="1"/>
</dbReference>
<dbReference type="GO" id="GO:0033615">
    <property type="term" value="P:mitochondrial proton-transporting ATP synthase complex assembly"/>
    <property type="evidence" value="ECO:0007669"/>
    <property type="project" value="TreeGrafter"/>
</dbReference>
<accession>A0A165PIC8</accession>
<dbReference type="GO" id="GO:0031966">
    <property type="term" value="C:mitochondrial membrane"/>
    <property type="evidence" value="ECO:0007669"/>
    <property type="project" value="TreeGrafter"/>
</dbReference>
<evidence type="ECO:0000256" key="1">
    <source>
        <dbReference type="SAM" id="Phobius"/>
    </source>
</evidence>
<dbReference type="EMBL" id="KV425611">
    <property type="protein sequence ID" value="KZT21082.1"/>
    <property type="molecule type" value="Genomic_DNA"/>
</dbReference>
<dbReference type="Proteomes" id="UP000076761">
    <property type="component" value="Unassembled WGS sequence"/>
</dbReference>
<dbReference type="AlphaFoldDB" id="A0A165PIC8"/>
<organism evidence="2 3">
    <name type="scientific">Neolentinus lepideus HHB14362 ss-1</name>
    <dbReference type="NCBI Taxonomy" id="1314782"/>
    <lineage>
        <taxon>Eukaryota</taxon>
        <taxon>Fungi</taxon>
        <taxon>Dikarya</taxon>
        <taxon>Basidiomycota</taxon>
        <taxon>Agaricomycotina</taxon>
        <taxon>Agaricomycetes</taxon>
        <taxon>Gloeophyllales</taxon>
        <taxon>Gloeophyllaceae</taxon>
        <taxon>Neolentinus</taxon>
    </lineage>
</organism>
<dbReference type="OrthoDB" id="5386199at2759"/>
<reference evidence="2 3" key="1">
    <citation type="journal article" date="2016" name="Mol. Biol. Evol.">
        <title>Comparative Genomics of Early-Diverging Mushroom-Forming Fungi Provides Insights into the Origins of Lignocellulose Decay Capabilities.</title>
        <authorList>
            <person name="Nagy L.G."/>
            <person name="Riley R."/>
            <person name="Tritt A."/>
            <person name="Adam C."/>
            <person name="Daum C."/>
            <person name="Floudas D."/>
            <person name="Sun H."/>
            <person name="Yadav J.S."/>
            <person name="Pangilinan J."/>
            <person name="Larsson K.H."/>
            <person name="Matsuura K."/>
            <person name="Barry K."/>
            <person name="Labutti K."/>
            <person name="Kuo R."/>
            <person name="Ohm R.A."/>
            <person name="Bhattacharya S.S."/>
            <person name="Shirouzu T."/>
            <person name="Yoshinaga Y."/>
            <person name="Martin F.M."/>
            <person name="Grigoriev I.V."/>
            <person name="Hibbett D.S."/>
        </authorList>
    </citation>
    <scope>NUCLEOTIDE SEQUENCE [LARGE SCALE GENOMIC DNA]</scope>
    <source>
        <strain evidence="2 3">HHB14362 ss-1</strain>
    </source>
</reference>
<keyword evidence="1" id="KW-0812">Transmembrane</keyword>
<dbReference type="InterPro" id="IPR009724">
    <property type="entry name" value="TMEM70"/>
</dbReference>
<dbReference type="InParanoid" id="A0A165PIC8"/>
<protein>
    <submittedName>
        <fullName evidence="2">Uncharacterized protein</fullName>
    </submittedName>
</protein>
<name>A0A165PIC8_9AGAM</name>
<keyword evidence="1" id="KW-0472">Membrane</keyword>
<feature type="transmembrane region" description="Helical" evidence="1">
    <location>
        <begin position="66"/>
        <end position="85"/>
    </location>
</feature>
<evidence type="ECO:0000313" key="2">
    <source>
        <dbReference type="EMBL" id="KZT21082.1"/>
    </source>
</evidence>
<dbReference type="PANTHER" id="PTHR13281:SF0">
    <property type="entry name" value="TRANSMEMBRANE PROTEIN 70, MITOCHONDRIAL"/>
    <property type="match status" value="1"/>
</dbReference>
<gene>
    <name evidence="2" type="ORF">NEOLEDRAFT_1074261</name>
</gene>
<sequence>MASAVTLRRRAFANVFRLSCLGRHNHYFRSLSSSSATSNSDASLPGSLANLTYNGPLAPTFRRLKIFSLSTLGLSTVISPFIFVIESSLPTTARIALASTALGTSAISTTLVNWVGKPYVAQLKPILAEGETLDPKKVVTSVEMTTFSLALRKRVTKVYDTSFLVPAERPFASWRLANKMMFTNEELENKIPERNSEETVAETFGENGGLLGRWIVKWNIHPEGGTVVGECHEVGKVVKYFNVHEELLEYSIR</sequence>
<dbReference type="STRING" id="1314782.A0A165PIC8"/>